<gene>
    <name evidence="1" type="ORF">M427DRAFT_45199</name>
</gene>
<protein>
    <submittedName>
        <fullName evidence="1">Uncharacterized protein</fullName>
    </submittedName>
</protein>
<reference evidence="1 2" key="1">
    <citation type="journal article" date="2015" name="Genome Biol. Evol.">
        <title>Phylogenomic analyses indicate that early fungi evolved digesting cell walls of algal ancestors of land plants.</title>
        <authorList>
            <person name="Chang Y."/>
            <person name="Wang S."/>
            <person name="Sekimoto S."/>
            <person name="Aerts A.L."/>
            <person name="Choi C."/>
            <person name="Clum A."/>
            <person name="LaButti K.M."/>
            <person name="Lindquist E.A."/>
            <person name="Yee Ngan C."/>
            <person name="Ohm R.A."/>
            <person name="Salamov A.A."/>
            <person name="Grigoriev I.V."/>
            <person name="Spatafora J.W."/>
            <person name="Berbee M.L."/>
        </authorList>
    </citation>
    <scope>NUCLEOTIDE SEQUENCE [LARGE SCALE GENOMIC DNA]</scope>
    <source>
        <strain evidence="1 2">JEL478</strain>
    </source>
</reference>
<evidence type="ECO:0000313" key="1">
    <source>
        <dbReference type="EMBL" id="KXS14100.1"/>
    </source>
</evidence>
<evidence type="ECO:0000313" key="2">
    <source>
        <dbReference type="Proteomes" id="UP000070544"/>
    </source>
</evidence>
<sequence>MAATASPSTRITFPPKPLLTWAIDSFDRLLVPFIDGIVPYSGLIEKALSQAEALSTPEDPWPVVLGGVAAHECYLNVIQYLMSIVRWDNHTASGRIITLANFLQGPLAARKKLQEALEADPNVLFVELKPVVFISPRRRGGAYGVSRVKSPTEENGEEAQLLASRAVTYEYSDFVQDPEGYVKRLIEVHPGVLGTDPNGVGMSWSQSCSDGVQAVP</sequence>
<dbReference type="EMBL" id="KQ965771">
    <property type="protein sequence ID" value="KXS14100.1"/>
    <property type="molecule type" value="Genomic_DNA"/>
</dbReference>
<dbReference type="AlphaFoldDB" id="A0A139ABG3"/>
<dbReference type="Proteomes" id="UP000070544">
    <property type="component" value="Unassembled WGS sequence"/>
</dbReference>
<proteinExistence type="predicted"/>
<keyword evidence="2" id="KW-1185">Reference proteome</keyword>
<accession>A0A139ABG3</accession>
<name>A0A139ABG3_GONPJ</name>
<organism evidence="1 2">
    <name type="scientific">Gonapodya prolifera (strain JEL478)</name>
    <name type="common">Monoblepharis prolifera</name>
    <dbReference type="NCBI Taxonomy" id="1344416"/>
    <lineage>
        <taxon>Eukaryota</taxon>
        <taxon>Fungi</taxon>
        <taxon>Fungi incertae sedis</taxon>
        <taxon>Chytridiomycota</taxon>
        <taxon>Chytridiomycota incertae sedis</taxon>
        <taxon>Monoblepharidomycetes</taxon>
        <taxon>Monoblepharidales</taxon>
        <taxon>Gonapodyaceae</taxon>
        <taxon>Gonapodya</taxon>
    </lineage>
</organism>